<accession>A0ABN7WW65</accession>
<name>A0ABN7WW65_GIGMA</name>
<evidence type="ECO:0000313" key="2">
    <source>
        <dbReference type="Proteomes" id="UP000789901"/>
    </source>
</evidence>
<dbReference type="PANTHER" id="PTHR35871:SF1">
    <property type="entry name" value="CXC1-LIKE CYSTEINE CLUSTER ASSOCIATED WITH KDZ TRANSPOSASES DOMAIN-CONTAINING PROTEIN"/>
    <property type="match status" value="1"/>
</dbReference>
<proteinExistence type="predicted"/>
<sequence length="325" mass="38503">LLLDSERKISISEKIADNLWKGIRNTEYISRCIREWVKDFLKQGTLPSHQQGKHAKRASLLDDEDLKLAACTWLHSIPPKDRSPLALKKELETNIFSKSLGVPIMISEKTTRKFIELWGFHKKTIGPQVYFDSHKQEDMQEYRKKWAIRIMNYQKKMEQYDGDEMENVIFLERLEIWDMRHVLVTYDEVYFYANDDNLFFWVEDKESIIKKKAKEARVIIKLGQQADGYWKSEDMVKQLREKAIPIFNALHPGCIDENDGIILEDRNMWTGQRLDCQRKEDDKKVLNCCTRHILMMEPDFVEQKTLIAETVEAAGHIFELYPKFH</sequence>
<reference evidence="1 2" key="1">
    <citation type="submission" date="2021-06" db="EMBL/GenBank/DDBJ databases">
        <authorList>
            <person name="Kallberg Y."/>
            <person name="Tangrot J."/>
            <person name="Rosling A."/>
        </authorList>
    </citation>
    <scope>NUCLEOTIDE SEQUENCE [LARGE SCALE GENOMIC DNA]</scope>
    <source>
        <strain evidence="1 2">120-4 pot B 10/14</strain>
    </source>
</reference>
<feature type="non-terminal residue" evidence="1">
    <location>
        <position position="1"/>
    </location>
</feature>
<evidence type="ECO:0000313" key="1">
    <source>
        <dbReference type="EMBL" id="CAG8841192.1"/>
    </source>
</evidence>
<dbReference type="PANTHER" id="PTHR35871">
    <property type="entry name" value="EXPRESSED PROTEIN"/>
    <property type="match status" value="1"/>
</dbReference>
<comment type="caution">
    <text evidence="1">The sequence shown here is derived from an EMBL/GenBank/DDBJ whole genome shotgun (WGS) entry which is preliminary data.</text>
</comment>
<gene>
    <name evidence="1" type="ORF">GMARGA_LOCUS35295</name>
</gene>
<dbReference type="Proteomes" id="UP000789901">
    <property type="component" value="Unassembled WGS sequence"/>
</dbReference>
<organism evidence="1 2">
    <name type="scientific">Gigaspora margarita</name>
    <dbReference type="NCBI Taxonomy" id="4874"/>
    <lineage>
        <taxon>Eukaryota</taxon>
        <taxon>Fungi</taxon>
        <taxon>Fungi incertae sedis</taxon>
        <taxon>Mucoromycota</taxon>
        <taxon>Glomeromycotina</taxon>
        <taxon>Glomeromycetes</taxon>
        <taxon>Diversisporales</taxon>
        <taxon>Gigasporaceae</taxon>
        <taxon>Gigaspora</taxon>
    </lineage>
</organism>
<dbReference type="EMBL" id="CAJVQB010065096">
    <property type="protein sequence ID" value="CAG8841192.1"/>
    <property type="molecule type" value="Genomic_DNA"/>
</dbReference>
<feature type="non-terminal residue" evidence="1">
    <location>
        <position position="325"/>
    </location>
</feature>
<protein>
    <submittedName>
        <fullName evidence="1">17018_t:CDS:1</fullName>
    </submittedName>
</protein>
<keyword evidence="2" id="KW-1185">Reference proteome</keyword>